<feature type="binding site" evidence="10">
    <location>
        <begin position="79"/>
        <end position="81"/>
    </location>
    <ligand>
        <name>L-histidine</name>
        <dbReference type="ChEBI" id="CHEBI:57595"/>
    </ligand>
</feature>
<evidence type="ECO:0000256" key="9">
    <source>
        <dbReference type="HAMAP-Rule" id="MF_00125"/>
    </source>
</evidence>
<feature type="coiled-coil region" evidence="11">
    <location>
        <begin position="228"/>
        <end position="255"/>
    </location>
</feature>
<dbReference type="GO" id="GO:0004821">
    <property type="term" value="F:histidine-tRNA ligase activity"/>
    <property type="evidence" value="ECO:0007669"/>
    <property type="project" value="TreeGrafter"/>
</dbReference>
<name>A0A380LJS2_9FIRM</name>
<dbReference type="GeneID" id="77461926"/>
<evidence type="ECO:0000256" key="8">
    <source>
        <dbReference type="ARBA" id="ARBA00025246"/>
    </source>
</evidence>
<dbReference type="GO" id="GO:0016740">
    <property type="term" value="F:transferase activity"/>
    <property type="evidence" value="ECO:0007669"/>
    <property type="project" value="UniProtKB-ARBA"/>
</dbReference>
<feature type="domain" description="Class II Histidinyl-tRNA synthetase (HisRS)-like catalytic core" evidence="12">
    <location>
        <begin position="9"/>
        <end position="315"/>
    </location>
</feature>
<evidence type="ECO:0000256" key="2">
    <source>
        <dbReference type="ARBA" id="ARBA00004667"/>
    </source>
</evidence>
<dbReference type="OrthoDB" id="9800814at2"/>
<evidence type="ECO:0000313" key="13">
    <source>
        <dbReference type="EMBL" id="SUO04068.1"/>
    </source>
</evidence>
<comment type="function">
    <text evidence="8 9">Required for the first step of histidine biosynthesis. May allow the feedback regulation of ATP phosphoribosyltransferase activity by histidine.</text>
</comment>
<dbReference type="HAMAP" id="MF_00125">
    <property type="entry name" value="HisZ"/>
    <property type="match status" value="1"/>
</dbReference>
<evidence type="ECO:0000313" key="14">
    <source>
        <dbReference type="Proteomes" id="UP000255523"/>
    </source>
</evidence>
<evidence type="ECO:0000256" key="11">
    <source>
        <dbReference type="SAM" id="Coils"/>
    </source>
</evidence>
<protein>
    <recommendedName>
        <fullName evidence="4 9">ATP phosphoribosyltransferase regulatory subunit</fullName>
    </recommendedName>
</protein>
<dbReference type="GO" id="GO:0005737">
    <property type="term" value="C:cytoplasm"/>
    <property type="evidence" value="ECO:0007669"/>
    <property type="project" value="UniProtKB-SubCell"/>
</dbReference>
<sequence length="370" mass="42441">MRQIRLPLGMRDLVFEETRKKRQIQNRIESIFQSYGYEEVIAPTIEFLETYQKAFSSLKEQEMYKFFDAKSNTLALRMDMTVPIARICASKYKDKEGPFRFRYCANVFKVRESFAGKRSEVTDCGVELIGLDEQSDLEVLCCALDTMQSFQASSYTLEIGNSSFFKKACALLKLPEDQIETLAKLVDQKSMVDLKTYLASLQLSKEQEAFFLELPLLNGKDGLENAMQASFDEELKEIVRKLQKLQENLKSLGYEDTITFDLGKVPHLDYYTGILFEGYVEGVGTSVLSGGRYDHLLNTFGKDMPAVGFSVKLDYLLDVIDSVSKKVLYLYYPMPKQLEAFQKAKELRKEKEVKLIPYEGCEIKIQEGVQ</sequence>
<evidence type="ECO:0000256" key="4">
    <source>
        <dbReference type="ARBA" id="ARBA00020397"/>
    </source>
</evidence>
<evidence type="ECO:0000256" key="10">
    <source>
        <dbReference type="PIRSR" id="PIRSR001549-1"/>
    </source>
</evidence>
<evidence type="ECO:0000256" key="7">
    <source>
        <dbReference type="ARBA" id="ARBA00023102"/>
    </source>
</evidence>
<dbReference type="InterPro" id="IPR004517">
    <property type="entry name" value="HisZ"/>
</dbReference>
<comment type="subcellular location">
    <subcellularLocation>
        <location evidence="1 9">Cytoplasm</location>
    </subcellularLocation>
</comment>
<dbReference type="SUPFAM" id="SSF55681">
    <property type="entry name" value="Class II aaRS and biotin synthetases"/>
    <property type="match status" value="1"/>
</dbReference>
<comment type="similarity">
    <text evidence="3 9">Belongs to the class-II aminoacyl-tRNA synthetase family. HisZ subfamily.</text>
</comment>
<dbReference type="PANTHER" id="PTHR43707">
    <property type="entry name" value="HISTIDYL-TRNA SYNTHETASE"/>
    <property type="match status" value="1"/>
</dbReference>
<keyword evidence="11" id="KW-0175">Coiled coil</keyword>
<keyword evidence="14" id="KW-1185">Reference proteome</keyword>
<proteinExistence type="inferred from homology"/>
<dbReference type="GO" id="GO:0140096">
    <property type="term" value="F:catalytic activity, acting on a protein"/>
    <property type="evidence" value="ECO:0007669"/>
    <property type="project" value="UniProtKB-ARBA"/>
</dbReference>
<feature type="binding site" evidence="10">
    <location>
        <begin position="270"/>
        <end position="271"/>
    </location>
    <ligand>
        <name>L-histidine</name>
        <dbReference type="ChEBI" id="CHEBI:57595"/>
    </ligand>
</feature>
<reference evidence="13 14" key="1">
    <citation type="submission" date="2018-06" db="EMBL/GenBank/DDBJ databases">
        <authorList>
            <consortium name="Pathogen Informatics"/>
            <person name="Doyle S."/>
        </authorList>
    </citation>
    <scope>NUCLEOTIDE SEQUENCE [LARGE SCALE GENOMIC DNA]</scope>
    <source>
        <strain evidence="13 14">NCTC11087</strain>
    </source>
</reference>
<keyword evidence="13" id="KW-0030">Aminoacyl-tRNA synthetase</keyword>
<dbReference type="InterPro" id="IPR041715">
    <property type="entry name" value="HisRS-like_core"/>
</dbReference>
<feature type="binding site" evidence="10">
    <location>
        <position position="127"/>
    </location>
    <ligand>
        <name>L-histidine</name>
        <dbReference type="ChEBI" id="CHEBI:57595"/>
    </ligand>
</feature>
<dbReference type="RefSeq" id="WP_022789225.1">
    <property type="nucleotide sequence ID" value="NZ_UHFX01000003.1"/>
</dbReference>
<evidence type="ECO:0000259" key="12">
    <source>
        <dbReference type="Pfam" id="PF13393"/>
    </source>
</evidence>
<comment type="pathway">
    <text evidence="2 9">Amino-acid biosynthesis; L-histidine biosynthesis; L-histidine from 5-phospho-alpha-D-ribose 1-diphosphate: step 1/9.</text>
</comment>
<dbReference type="CDD" id="cd00773">
    <property type="entry name" value="HisRS-like_core"/>
    <property type="match status" value="1"/>
</dbReference>
<evidence type="ECO:0000256" key="1">
    <source>
        <dbReference type="ARBA" id="ARBA00004496"/>
    </source>
</evidence>
<evidence type="ECO:0000256" key="5">
    <source>
        <dbReference type="ARBA" id="ARBA00022490"/>
    </source>
</evidence>
<dbReference type="GO" id="GO:0006427">
    <property type="term" value="P:histidyl-tRNA aminoacylation"/>
    <property type="evidence" value="ECO:0007669"/>
    <property type="project" value="TreeGrafter"/>
</dbReference>
<dbReference type="NCBIfam" id="TIGR00443">
    <property type="entry name" value="hisZ_biosyn_reg"/>
    <property type="match status" value="1"/>
</dbReference>
<dbReference type="EMBL" id="UHFX01000003">
    <property type="protein sequence ID" value="SUO04068.1"/>
    <property type="molecule type" value="Genomic_DNA"/>
</dbReference>
<dbReference type="UniPathway" id="UPA00031">
    <property type="reaction ID" value="UER00006"/>
</dbReference>
<dbReference type="Gene3D" id="3.30.930.10">
    <property type="entry name" value="Bira Bifunctional Protein, Domain 2"/>
    <property type="match status" value="1"/>
</dbReference>
<organism evidence="13 14">
    <name type="scientific">Faecalicoccus pleomorphus</name>
    <dbReference type="NCBI Taxonomy" id="1323"/>
    <lineage>
        <taxon>Bacteria</taxon>
        <taxon>Bacillati</taxon>
        <taxon>Bacillota</taxon>
        <taxon>Erysipelotrichia</taxon>
        <taxon>Erysipelotrichales</taxon>
        <taxon>Erysipelotrichaceae</taxon>
        <taxon>Faecalicoccus</taxon>
    </lineage>
</organism>
<dbReference type="Proteomes" id="UP000255523">
    <property type="component" value="Unassembled WGS sequence"/>
</dbReference>
<keyword evidence="6 9" id="KW-0028">Amino-acid biosynthesis</keyword>
<dbReference type="AlphaFoldDB" id="A0A380LJS2"/>
<dbReference type="InterPro" id="IPR004516">
    <property type="entry name" value="HisRS/HisZ"/>
</dbReference>
<dbReference type="InterPro" id="IPR045864">
    <property type="entry name" value="aa-tRNA-synth_II/BPL/LPL"/>
</dbReference>
<gene>
    <name evidence="9 13" type="primary">hisZ</name>
    <name evidence="13" type="ORF">NCTC11087_00953</name>
</gene>
<dbReference type="PANTHER" id="PTHR43707:SF6">
    <property type="entry name" value="ATP PHOSPHORIBOSYLTRANSFERASE REGULATORY SUBUNIT"/>
    <property type="match status" value="1"/>
</dbReference>
<dbReference type="Pfam" id="PF13393">
    <property type="entry name" value="tRNA-synt_His"/>
    <property type="match status" value="1"/>
</dbReference>
<accession>A0A380LJS2</accession>
<dbReference type="GO" id="GO:0000105">
    <property type="term" value="P:L-histidine biosynthetic process"/>
    <property type="evidence" value="ECO:0007669"/>
    <property type="project" value="UniProtKB-UniRule"/>
</dbReference>
<dbReference type="PIRSF" id="PIRSF001549">
    <property type="entry name" value="His-tRNA_synth"/>
    <property type="match status" value="1"/>
</dbReference>
<evidence type="ECO:0000256" key="3">
    <source>
        <dbReference type="ARBA" id="ARBA00005539"/>
    </source>
</evidence>
<comment type="miscellaneous">
    <text evidence="9">This function is generally fulfilled by the C-terminal part of HisG, which is missing in some bacteria such as this one.</text>
</comment>
<evidence type="ECO:0000256" key="6">
    <source>
        <dbReference type="ARBA" id="ARBA00022605"/>
    </source>
</evidence>
<keyword evidence="7 9" id="KW-0368">Histidine biosynthesis</keyword>
<keyword evidence="13" id="KW-0436">Ligase</keyword>
<keyword evidence="5 9" id="KW-0963">Cytoplasm</keyword>
<comment type="subunit">
    <text evidence="9">Heteromultimer composed of HisG and HisZ subunits.</text>
</comment>